<dbReference type="Proteomes" id="UP000053599">
    <property type="component" value="Unassembled WGS sequence"/>
</dbReference>
<dbReference type="EMBL" id="KN846951">
    <property type="protein sequence ID" value="KIV87673.1"/>
    <property type="molecule type" value="Genomic_DNA"/>
</dbReference>
<dbReference type="OrthoDB" id="61900at2759"/>
<evidence type="ECO:0000313" key="2">
    <source>
        <dbReference type="EMBL" id="KIV87673.1"/>
    </source>
</evidence>
<name>A0A0D1ZLK2_9EURO</name>
<feature type="region of interest" description="Disordered" evidence="1">
    <location>
        <begin position="334"/>
        <end position="365"/>
    </location>
</feature>
<dbReference type="HOGENOM" id="CLU_758708_0_0_1"/>
<dbReference type="AlphaFoldDB" id="A0A0D1ZLK2"/>
<organism evidence="2 3">
    <name type="scientific">Exophiala sideris</name>
    <dbReference type="NCBI Taxonomy" id="1016849"/>
    <lineage>
        <taxon>Eukaryota</taxon>
        <taxon>Fungi</taxon>
        <taxon>Dikarya</taxon>
        <taxon>Ascomycota</taxon>
        <taxon>Pezizomycotina</taxon>
        <taxon>Eurotiomycetes</taxon>
        <taxon>Chaetothyriomycetidae</taxon>
        <taxon>Chaetothyriales</taxon>
        <taxon>Herpotrichiellaceae</taxon>
        <taxon>Exophiala</taxon>
    </lineage>
</organism>
<evidence type="ECO:0000256" key="1">
    <source>
        <dbReference type="SAM" id="MobiDB-lite"/>
    </source>
</evidence>
<sequence>MQFMLSPDLLLCTTTISWLRLAEQRDMHNKLRNVETTATSKFSEIRSRQDETQSMLGLFKDHTSFALSRMESQQLQVSTDAAALTAIVHDLQETLLANEAAHASERVRLTNALCDIQLSQLLVAISSGLTLDHMTTVRQLVRLRGRGSGQSSRDAVKLQSYAAFNNWSTSSSTSILCVRSIFKDRSSLQHGVIQVIEYLRQSKVGALWALRNKGQTFETLEVLKSLVYQALAVVSSTHPDDPLPFNPSQLANACFEEDYVNLLDDILQTFNLVYIIVESTVVSSDAAACFQKHLSDLLGRAEARAPRGRLKVLMVNYGPSIPLTQKESYVLRVGKSKQSKGGQRKGKASSSFGARRSGRVRGVDE</sequence>
<evidence type="ECO:0000313" key="3">
    <source>
        <dbReference type="Proteomes" id="UP000053599"/>
    </source>
</evidence>
<feature type="compositionally biased region" description="Basic residues" evidence="1">
    <location>
        <begin position="334"/>
        <end position="347"/>
    </location>
</feature>
<proteinExistence type="predicted"/>
<protein>
    <submittedName>
        <fullName evidence="2">Uncharacterized protein</fullName>
    </submittedName>
</protein>
<gene>
    <name evidence="2" type="ORF">PV11_03204</name>
</gene>
<dbReference type="STRING" id="1016849.A0A0D1ZLK2"/>
<reference evidence="2 3" key="1">
    <citation type="submission" date="2015-01" db="EMBL/GenBank/DDBJ databases">
        <title>The Genome Sequence of Exophiala sideris CBS121828.</title>
        <authorList>
            <consortium name="The Broad Institute Genomics Platform"/>
            <person name="Cuomo C."/>
            <person name="de Hoog S."/>
            <person name="Gorbushina A."/>
            <person name="Stielow B."/>
            <person name="Teixiera M."/>
            <person name="Abouelleil A."/>
            <person name="Chapman S.B."/>
            <person name="Priest M."/>
            <person name="Young S.K."/>
            <person name="Wortman J."/>
            <person name="Nusbaum C."/>
            <person name="Birren B."/>
        </authorList>
    </citation>
    <scope>NUCLEOTIDE SEQUENCE [LARGE SCALE GENOMIC DNA]</scope>
    <source>
        <strain evidence="2 3">CBS 121828</strain>
    </source>
</reference>
<accession>A0A0D1ZLK2</accession>